<dbReference type="Proteomes" id="UP000321580">
    <property type="component" value="Unassembled WGS sequence"/>
</dbReference>
<dbReference type="EMBL" id="VOOR01000024">
    <property type="protein sequence ID" value="TXB62771.1"/>
    <property type="molecule type" value="Genomic_DNA"/>
</dbReference>
<comment type="caution">
    <text evidence="3">The sequence shown here is derived from an EMBL/GenBank/DDBJ whole genome shotgun (WGS) entry which is preliminary data.</text>
</comment>
<dbReference type="Gene3D" id="3.40.50.300">
    <property type="entry name" value="P-loop containing nucleotide triphosphate hydrolases"/>
    <property type="match status" value="1"/>
</dbReference>
<gene>
    <name evidence="3" type="ORF">FRY97_12475</name>
</gene>
<proteinExistence type="predicted"/>
<reference evidence="3 4" key="1">
    <citation type="submission" date="2019-08" db="EMBL/GenBank/DDBJ databases">
        <title>Genome of Phaeodactylibacter luteus.</title>
        <authorList>
            <person name="Bowman J.P."/>
        </authorList>
    </citation>
    <scope>NUCLEOTIDE SEQUENCE [LARGE SCALE GENOMIC DNA]</scope>
    <source>
        <strain evidence="3 4">KCTC 42180</strain>
    </source>
</reference>
<comment type="subunit">
    <text evidence="1">Homohexamer.</text>
</comment>
<name>A0A5C6RK64_9BACT</name>
<keyword evidence="4" id="KW-1185">Reference proteome</keyword>
<dbReference type="RefSeq" id="WP_147167873.1">
    <property type="nucleotide sequence ID" value="NZ_VOOR01000024.1"/>
</dbReference>
<dbReference type="SUPFAM" id="SSF52540">
    <property type="entry name" value="P-loop containing nucleoside triphosphate hydrolases"/>
    <property type="match status" value="1"/>
</dbReference>
<evidence type="ECO:0000313" key="3">
    <source>
        <dbReference type="EMBL" id="TXB62771.1"/>
    </source>
</evidence>
<dbReference type="InterPro" id="IPR027417">
    <property type="entry name" value="P-loop_NTPase"/>
</dbReference>
<dbReference type="PANTHER" id="PTHR21343:SF8">
    <property type="entry name" value="DRTGG DOMAIN-CONTAINING PROTEIN"/>
    <property type="match status" value="1"/>
</dbReference>
<dbReference type="Pfam" id="PF13500">
    <property type="entry name" value="AAA_26"/>
    <property type="match status" value="1"/>
</dbReference>
<dbReference type="Gene3D" id="3.40.1390.20">
    <property type="entry name" value="HprK N-terminal domain-like"/>
    <property type="match status" value="1"/>
</dbReference>
<dbReference type="PANTHER" id="PTHR21343">
    <property type="entry name" value="DETHIOBIOTIN SYNTHETASE"/>
    <property type="match status" value="1"/>
</dbReference>
<evidence type="ECO:0000256" key="2">
    <source>
        <dbReference type="ARBA" id="ARBA00022962"/>
    </source>
</evidence>
<dbReference type="CDD" id="cd03109">
    <property type="entry name" value="DTBS"/>
    <property type="match status" value="1"/>
</dbReference>
<sequence length="380" mass="41896">MKNIYVAATGQHIGKTTSTLGIVANLQKMGYNTGYCKPVGQQYLTVDGAVADKDAVLFSQVIGFELVPDWHSPVILARGATKSYLDDPTAFDYPGDIRKAAAQLEPEVDVMVYEGTGHPGVGGIVDLSNADVAKMLGSAVVMVVEGGIGRTIDRLIMSTALFREQQVPIVGVIVNKVIPEKHDEVAHYVGKKLEKMGLPLLGVVPFDKTLLFPIMETVNQAVDGRVALNGHRLNNRVEDIMAGSLVDLDEFSAFRNILLVVSHKRLNEAIEKVKEIARMKKLKRSPLSGVIVTGDGKHENWFKPENIQHPYFINNEIPVISTQLDTYGSVVKVSRIEVKINTRTPWKIKRAITLIREHVDFDLMIRRLKEIAAEGQAQSP</sequence>
<dbReference type="OrthoDB" id="9808302at2"/>
<evidence type="ECO:0000313" key="4">
    <source>
        <dbReference type="Proteomes" id="UP000321580"/>
    </source>
</evidence>
<accession>A0A5C6RK64</accession>
<dbReference type="InterPro" id="IPR028979">
    <property type="entry name" value="Ser_kin/Pase_Hpr-like_N_sf"/>
</dbReference>
<keyword evidence="2" id="KW-0315">Glutamine amidotransferase</keyword>
<evidence type="ECO:0000256" key="1">
    <source>
        <dbReference type="ARBA" id="ARBA00011643"/>
    </source>
</evidence>
<dbReference type="AlphaFoldDB" id="A0A5C6RK64"/>
<organism evidence="3 4">
    <name type="scientific">Phaeodactylibacter luteus</name>
    <dbReference type="NCBI Taxonomy" id="1564516"/>
    <lineage>
        <taxon>Bacteria</taxon>
        <taxon>Pseudomonadati</taxon>
        <taxon>Bacteroidota</taxon>
        <taxon>Saprospiria</taxon>
        <taxon>Saprospirales</taxon>
        <taxon>Haliscomenobacteraceae</taxon>
        <taxon>Phaeodactylibacter</taxon>
    </lineage>
</organism>
<protein>
    <submittedName>
        <fullName evidence="3">AAA family ATPase</fullName>
    </submittedName>
</protein>